<evidence type="ECO:0000313" key="1">
    <source>
        <dbReference type="EMBL" id="ETK88776.1"/>
    </source>
</evidence>
<name>W2J6U0_PHYNI</name>
<dbReference type="EMBL" id="KI685814">
    <property type="protein sequence ID" value="ETK88776.1"/>
    <property type="molecule type" value="Genomic_DNA"/>
</dbReference>
<sequence>MREHLKATAKIVHRPAFETVVVNVKYSNLERMNVPVFDISQLALSDRNLVLSGNESKRIGGHK</sequence>
<dbReference type="AlphaFoldDB" id="W2J6U0"/>
<reference evidence="2 3" key="2">
    <citation type="submission" date="2013-11" db="EMBL/GenBank/DDBJ databases">
        <title>The Genome Sequence of Phytophthora parasitica CJ05E6.</title>
        <authorList>
            <consortium name="The Broad Institute Genomics Platform"/>
            <person name="Russ C."/>
            <person name="Tyler B."/>
            <person name="Panabieres F."/>
            <person name="Shan W."/>
            <person name="Tripathy S."/>
            <person name="Grunwald N."/>
            <person name="Machado M."/>
            <person name="Johnson C.S."/>
            <person name="Arredondo F."/>
            <person name="Hong C."/>
            <person name="Coffey M."/>
            <person name="Young S.K."/>
            <person name="Zeng Q."/>
            <person name="Gargeya S."/>
            <person name="Fitzgerald M."/>
            <person name="Abouelleil A."/>
            <person name="Alvarado L."/>
            <person name="Chapman S.B."/>
            <person name="Gainer-Dewar J."/>
            <person name="Goldberg J."/>
            <person name="Griggs A."/>
            <person name="Gujja S."/>
            <person name="Hansen M."/>
            <person name="Howarth C."/>
            <person name="Imamovic A."/>
            <person name="Ireland A."/>
            <person name="Larimer J."/>
            <person name="McCowan C."/>
            <person name="Murphy C."/>
            <person name="Pearson M."/>
            <person name="Poon T.W."/>
            <person name="Priest M."/>
            <person name="Roberts A."/>
            <person name="Saif S."/>
            <person name="Shea T."/>
            <person name="Sykes S."/>
            <person name="Wortman J."/>
            <person name="Nusbaum C."/>
            <person name="Birren B."/>
        </authorList>
    </citation>
    <scope>NUCLEOTIDE SEQUENCE [LARGE SCALE GENOMIC DNA]</scope>
    <source>
        <strain evidence="2 3">CJ05E6</strain>
    </source>
</reference>
<gene>
    <name evidence="1" type="ORF">L915_07020</name>
    <name evidence="2" type="ORF">L916_06974</name>
</gene>
<dbReference type="Proteomes" id="UP000053864">
    <property type="component" value="Unassembled WGS sequence"/>
</dbReference>
<dbReference type="Proteomes" id="UP000053236">
    <property type="component" value="Unassembled WGS sequence"/>
</dbReference>
<evidence type="ECO:0000313" key="3">
    <source>
        <dbReference type="Proteomes" id="UP000053864"/>
    </source>
</evidence>
<reference evidence="1" key="1">
    <citation type="submission" date="2013-11" db="EMBL/GenBank/DDBJ databases">
        <title>The Genome Sequence of Phytophthora parasitica CJ02B3.</title>
        <authorList>
            <consortium name="The Broad Institute Genomics Platform"/>
            <person name="Russ C."/>
            <person name="Tyler B."/>
            <person name="Panabieres F."/>
            <person name="Shan W."/>
            <person name="Tripathy S."/>
            <person name="Grunwald N."/>
            <person name="Machado M."/>
            <person name="Johnson C.S."/>
            <person name="Arredondo F."/>
            <person name="Hong C."/>
            <person name="Coffey M."/>
            <person name="Young S.K."/>
            <person name="Zeng Q."/>
            <person name="Gargeya S."/>
            <person name="Fitzgerald M."/>
            <person name="Abouelleil A."/>
            <person name="Alvarado L."/>
            <person name="Chapman S.B."/>
            <person name="Gainer-Dewar J."/>
            <person name="Goldberg J."/>
            <person name="Griggs A."/>
            <person name="Gujja S."/>
            <person name="Hansen M."/>
            <person name="Howarth C."/>
            <person name="Imamovic A."/>
            <person name="Ireland A."/>
            <person name="Larimer J."/>
            <person name="McCowan C."/>
            <person name="Murphy C."/>
            <person name="Pearson M."/>
            <person name="Poon T.W."/>
            <person name="Priest M."/>
            <person name="Roberts A."/>
            <person name="Saif S."/>
            <person name="Shea T."/>
            <person name="Sykes S."/>
            <person name="Wortman J."/>
            <person name="Nusbaum C."/>
            <person name="Birren B."/>
        </authorList>
    </citation>
    <scope>NUCLEOTIDE SEQUENCE [LARGE SCALE GENOMIC DNA]</scope>
    <source>
        <strain evidence="1">CJ02B3</strain>
    </source>
</reference>
<evidence type="ECO:0000313" key="2">
    <source>
        <dbReference type="EMBL" id="ETL42165.1"/>
    </source>
</evidence>
<dbReference type="EMBL" id="KI672387">
    <property type="protein sequence ID" value="ETL42165.1"/>
    <property type="molecule type" value="Genomic_DNA"/>
</dbReference>
<protein>
    <submittedName>
        <fullName evidence="2">Uncharacterized protein</fullName>
    </submittedName>
</protein>
<organism evidence="2 3">
    <name type="scientific">Phytophthora nicotianae</name>
    <name type="common">Potato buckeye rot agent</name>
    <name type="synonym">Phytophthora parasitica</name>
    <dbReference type="NCBI Taxonomy" id="4792"/>
    <lineage>
        <taxon>Eukaryota</taxon>
        <taxon>Sar</taxon>
        <taxon>Stramenopiles</taxon>
        <taxon>Oomycota</taxon>
        <taxon>Peronosporomycetes</taxon>
        <taxon>Peronosporales</taxon>
        <taxon>Peronosporaceae</taxon>
        <taxon>Phytophthora</taxon>
    </lineage>
</organism>
<proteinExistence type="predicted"/>
<accession>W2J6U0</accession>